<name>A0A2I7QJL5_9VIRU</name>
<organism evidence="1 2">
    <name type="scientific">Vibrio phage 1.008.O._10N.286.54.E5</name>
    <dbReference type="NCBI Taxonomy" id="1881242"/>
    <lineage>
        <taxon>Viruses</taxon>
        <taxon>Varidnaviria</taxon>
        <taxon>Abadenavirae</taxon>
        <taxon>Produgelaviricota</taxon>
        <taxon>Belvinaviricetes</taxon>
        <taxon>Vinavirales</taxon>
        <taxon>Autolykiviridae</taxon>
        <taxon>Ameliavirus</taxon>
        <taxon>Ameliavirus viph1008o</taxon>
        <taxon>Paulavirus viph1008o</taxon>
    </lineage>
</organism>
<dbReference type="EMBL" id="MG592394">
    <property type="protein sequence ID" value="AUR81566.1"/>
    <property type="molecule type" value="Genomic_DNA"/>
</dbReference>
<sequence length="130" mass="14172">MFLSAVPQKKVNPARIQQTLSASNMVSVTIPAKTWRVMSADVPDNVATLVFVITRDYSSAPADTGVTIERVSDGHTVYEATVSDSPNTSEYATLQVSRPYEGWGSLKIYNNTANAGRLIINAWTNTDLYA</sequence>
<reference evidence="1 2" key="1">
    <citation type="submission" date="2017-11" db="EMBL/GenBank/DDBJ databases">
        <title>A major lineage of nontailed dsDNA viruses as unrecognized killers of marine bacteria.</title>
        <authorList>
            <person name="Kauffman K.M."/>
            <person name="Hussain F.A."/>
            <person name="Yang J."/>
            <person name="Arevalo P."/>
            <person name="Brown J.M."/>
            <person name="Chang W.K."/>
            <person name="VanInsberghe D."/>
            <person name="Elsherbini J."/>
            <person name="Cutler M.B."/>
            <person name="Kelly L."/>
            <person name="Polz M.F."/>
        </authorList>
    </citation>
    <scope>NUCLEOTIDE SEQUENCE [LARGE SCALE GENOMIC DNA]</scope>
</reference>
<accession>A0A2I7QJL5</accession>
<proteinExistence type="predicted"/>
<gene>
    <name evidence="1" type="ORF">NVP1008O_20</name>
</gene>
<evidence type="ECO:0000313" key="2">
    <source>
        <dbReference type="Proteomes" id="UP000276109"/>
    </source>
</evidence>
<protein>
    <submittedName>
        <fullName evidence="1">Uncharacterized protein</fullName>
    </submittedName>
</protein>
<dbReference type="Proteomes" id="UP000276109">
    <property type="component" value="Segment"/>
</dbReference>
<evidence type="ECO:0000313" key="1">
    <source>
        <dbReference type="EMBL" id="AUR81566.1"/>
    </source>
</evidence>
<keyword evidence="2" id="KW-1185">Reference proteome</keyword>